<sequence length="178" mass="20124">MEERTRRERARFGNECTAALSSREAEVDAHAHGSCVNRCKQRVHVDSNVVSVRQFRTNGSLSESGDEEGDAEGGDREKNGIKESEGRMYGCMSEMWEWGGCAVHAPCCLAYSFPRSPSRFWRVLRAVHGVETRDGVEAKFFRWQGARREVPESEIQDNKSRCRRKYLLSSAGACEKAE</sequence>
<reference evidence="2" key="1">
    <citation type="submission" date="2023-03" db="EMBL/GenBank/DDBJ databases">
        <title>Massive genome expansion in bonnet fungi (Mycena s.s.) driven by repeated elements and novel gene families across ecological guilds.</title>
        <authorList>
            <consortium name="Lawrence Berkeley National Laboratory"/>
            <person name="Harder C.B."/>
            <person name="Miyauchi S."/>
            <person name="Viragh M."/>
            <person name="Kuo A."/>
            <person name="Thoen E."/>
            <person name="Andreopoulos B."/>
            <person name="Lu D."/>
            <person name="Skrede I."/>
            <person name="Drula E."/>
            <person name="Henrissat B."/>
            <person name="Morin E."/>
            <person name="Kohler A."/>
            <person name="Barry K."/>
            <person name="LaButti K."/>
            <person name="Morin E."/>
            <person name="Salamov A."/>
            <person name="Lipzen A."/>
            <person name="Mereny Z."/>
            <person name="Hegedus B."/>
            <person name="Baldrian P."/>
            <person name="Stursova M."/>
            <person name="Weitz H."/>
            <person name="Taylor A."/>
            <person name="Grigoriev I.V."/>
            <person name="Nagy L.G."/>
            <person name="Martin F."/>
            <person name="Kauserud H."/>
        </authorList>
    </citation>
    <scope>NUCLEOTIDE SEQUENCE</scope>
    <source>
        <strain evidence="2">CBHHK182m</strain>
    </source>
</reference>
<proteinExistence type="predicted"/>
<evidence type="ECO:0000313" key="3">
    <source>
        <dbReference type="Proteomes" id="UP001215598"/>
    </source>
</evidence>
<keyword evidence="3" id="KW-1185">Reference proteome</keyword>
<feature type="region of interest" description="Disordered" evidence="1">
    <location>
        <begin position="56"/>
        <end position="81"/>
    </location>
</feature>
<protein>
    <submittedName>
        <fullName evidence="2">Uncharacterized protein</fullName>
    </submittedName>
</protein>
<name>A0AAD7MLH0_9AGAR</name>
<accession>A0AAD7MLH0</accession>
<comment type="caution">
    <text evidence="2">The sequence shown here is derived from an EMBL/GenBank/DDBJ whole genome shotgun (WGS) entry which is preliminary data.</text>
</comment>
<dbReference type="AlphaFoldDB" id="A0AAD7MLH0"/>
<evidence type="ECO:0000256" key="1">
    <source>
        <dbReference type="SAM" id="MobiDB-lite"/>
    </source>
</evidence>
<dbReference type="Proteomes" id="UP001215598">
    <property type="component" value="Unassembled WGS sequence"/>
</dbReference>
<evidence type="ECO:0000313" key="2">
    <source>
        <dbReference type="EMBL" id="KAJ7721640.1"/>
    </source>
</evidence>
<gene>
    <name evidence="2" type="ORF">B0H16DRAFT_1473814</name>
</gene>
<dbReference type="EMBL" id="JARKIB010000228">
    <property type="protein sequence ID" value="KAJ7721640.1"/>
    <property type="molecule type" value="Genomic_DNA"/>
</dbReference>
<organism evidence="2 3">
    <name type="scientific">Mycena metata</name>
    <dbReference type="NCBI Taxonomy" id="1033252"/>
    <lineage>
        <taxon>Eukaryota</taxon>
        <taxon>Fungi</taxon>
        <taxon>Dikarya</taxon>
        <taxon>Basidiomycota</taxon>
        <taxon>Agaricomycotina</taxon>
        <taxon>Agaricomycetes</taxon>
        <taxon>Agaricomycetidae</taxon>
        <taxon>Agaricales</taxon>
        <taxon>Marasmiineae</taxon>
        <taxon>Mycenaceae</taxon>
        <taxon>Mycena</taxon>
    </lineage>
</organism>